<dbReference type="AlphaFoldDB" id="A0A285UFC0"/>
<dbReference type="EMBL" id="OBQD01000005">
    <property type="protein sequence ID" value="SOC38981.1"/>
    <property type="molecule type" value="Genomic_DNA"/>
</dbReference>
<keyword evidence="2" id="KW-1185">Reference proteome</keyword>
<reference evidence="1 2" key="1">
    <citation type="submission" date="2017-08" db="EMBL/GenBank/DDBJ databases">
        <authorList>
            <person name="de Groot N.N."/>
        </authorList>
    </citation>
    <scope>NUCLEOTIDE SEQUENCE [LARGE SCALE GENOMIC DNA]</scope>
    <source>
        <strain evidence="1 2">JC85</strain>
    </source>
</reference>
<dbReference type="Proteomes" id="UP000219167">
    <property type="component" value="Unassembled WGS sequence"/>
</dbReference>
<proteinExistence type="predicted"/>
<evidence type="ECO:0000313" key="1">
    <source>
        <dbReference type="EMBL" id="SOC38981.1"/>
    </source>
</evidence>
<dbReference type="RefSeq" id="WP_097138710.1">
    <property type="nucleotide sequence ID" value="NZ_OBQD01000005.1"/>
</dbReference>
<organism evidence="1 2">
    <name type="scientific">Rhizobium subbaraonis</name>
    <dbReference type="NCBI Taxonomy" id="908946"/>
    <lineage>
        <taxon>Bacteria</taxon>
        <taxon>Pseudomonadati</taxon>
        <taxon>Pseudomonadota</taxon>
        <taxon>Alphaproteobacteria</taxon>
        <taxon>Hyphomicrobiales</taxon>
        <taxon>Rhizobiaceae</taxon>
        <taxon>Rhizobium/Agrobacterium group</taxon>
        <taxon>Rhizobium</taxon>
    </lineage>
</organism>
<evidence type="ECO:0000313" key="2">
    <source>
        <dbReference type="Proteomes" id="UP000219167"/>
    </source>
</evidence>
<accession>A0A285UFC0</accession>
<dbReference type="OrthoDB" id="8452053at2"/>
<name>A0A285UFC0_9HYPH</name>
<sequence>MADIPANTLRGEADAKIGAISFRIAITFDGLARLSTALKAQTMDEIYVRLLGFEPKAVACAIPCFIVEDDQDRISEISAKILSPDNISAADQAAWRKSIEQALSAHIEAGNLRRDERSAMDIANEALLGNRASPS</sequence>
<protein>
    <submittedName>
        <fullName evidence="1">Uncharacterized protein</fullName>
    </submittedName>
</protein>
<gene>
    <name evidence="1" type="ORF">SAMN05892877_105360</name>
</gene>